<keyword evidence="2" id="KW-1185">Reference proteome</keyword>
<accession>A0ABZ0UU24</accession>
<dbReference type="EMBL" id="CP112933">
    <property type="protein sequence ID" value="WPY01534.1"/>
    <property type="molecule type" value="Genomic_DNA"/>
</dbReference>
<dbReference type="InterPro" id="IPR021808">
    <property type="entry name" value="DUF3383"/>
</dbReference>
<sequence>MSLIDEIVSVQITQADLGVNTASFDKLLIIGNSNKDKNIRLKYYGSINEVSVDFKVETPEYKAANLAFSQIVKPTQIMIGQILAGEKYIDAYNAIKLQDNSFYGVVITTRISSEILSIAEAVEADIKIFGCSSNDENIIKTGDQTSLAYKLYAKKYNRTFCIYSAKANSEVPEAAILGLMLTYNAGSANWAHRQIKGTTGDSLDTTARAALDAVNCNSILQFAGRNVHFWGKSVGGQWLDIVHGTDWLKSAIQDRVASVLQSALKVEYTDTGVTMITTALKACLFEAADNNFLDKDTIKVTAPRVLEVPSSKKAARTLPDVYFEAVTSGAINKVQIQGVLSI</sequence>
<dbReference type="Pfam" id="PF11863">
    <property type="entry name" value="DUF3383"/>
    <property type="match status" value="1"/>
</dbReference>
<name>A0ABZ0UU24_9RICK</name>
<keyword evidence="1" id="KW-0614">Plasmid</keyword>
<dbReference type="RefSeq" id="WP_323738926.1">
    <property type="nucleotide sequence ID" value="NZ_CP112933.1"/>
</dbReference>
<evidence type="ECO:0000313" key="1">
    <source>
        <dbReference type="EMBL" id="WPY01534.1"/>
    </source>
</evidence>
<gene>
    <name evidence="1" type="ORF">Trichorick_01447</name>
</gene>
<evidence type="ECO:0000313" key="2">
    <source>
        <dbReference type="Proteomes" id="UP001326613"/>
    </source>
</evidence>
<proteinExistence type="predicted"/>
<reference evidence="1 2" key="1">
    <citation type="submission" date="2022-10" db="EMBL/GenBank/DDBJ databases">
        <title>Host association and intracellularity evolved multiple times independently in the Rickettsiales.</title>
        <authorList>
            <person name="Castelli M."/>
            <person name="Nardi T."/>
            <person name="Gammuto L."/>
            <person name="Bellinzona G."/>
            <person name="Sabaneyeva E."/>
            <person name="Potekhin A."/>
            <person name="Serra V."/>
            <person name="Petroni G."/>
            <person name="Sassera D."/>
        </authorList>
    </citation>
    <scope>NUCLEOTIDE SEQUENCE [LARGE SCALE GENOMIC DNA]</scope>
    <source>
        <strain evidence="1 2">Kr 154-4</strain>
        <plasmid evidence="1 2">unnamed1</plasmid>
    </source>
</reference>
<protein>
    <submittedName>
        <fullName evidence="1">DUF3383 domain-containing protein</fullName>
    </submittedName>
</protein>
<geneLocation type="plasmid" evidence="1 2">
    <name>unnamed1</name>
</geneLocation>
<dbReference type="Proteomes" id="UP001326613">
    <property type="component" value="Plasmid unnamed1"/>
</dbReference>
<organism evidence="1 2">
    <name type="scientific">Candidatus Trichorickettsia mobilis</name>
    <dbReference type="NCBI Taxonomy" id="1346319"/>
    <lineage>
        <taxon>Bacteria</taxon>
        <taxon>Pseudomonadati</taxon>
        <taxon>Pseudomonadota</taxon>
        <taxon>Alphaproteobacteria</taxon>
        <taxon>Rickettsiales</taxon>
        <taxon>Rickettsiaceae</taxon>
        <taxon>Rickettsieae</taxon>
        <taxon>Candidatus Trichorickettsia</taxon>
    </lineage>
</organism>